<dbReference type="InterPro" id="IPR036291">
    <property type="entry name" value="NAD(P)-bd_dom_sf"/>
</dbReference>
<evidence type="ECO:0000313" key="4">
    <source>
        <dbReference type="Proteomes" id="UP001500928"/>
    </source>
</evidence>
<dbReference type="RefSeq" id="WP_345421369.1">
    <property type="nucleotide sequence ID" value="NZ_BAABHO010000048.1"/>
</dbReference>
<accession>A0ABP9C3J4</accession>
<reference evidence="4" key="1">
    <citation type="journal article" date="2019" name="Int. J. Syst. Evol. Microbiol.">
        <title>The Global Catalogue of Microorganisms (GCM) 10K type strain sequencing project: providing services to taxonomists for standard genome sequencing and annotation.</title>
        <authorList>
            <consortium name="The Broad Institute Genomics Platform"/>
            <consortium name="The Broad Institute Genome Sequencing Center for Infectious Disease"/>
            <person name="Wu L."/>
            <person name="Ma J."/>
        </authorList>
    </citation>
    <scope>NUCLEOTIDE SEQUENCE [LARGE SCALE GENOMIC DNA]</scope>
    <source>
        <strain evidence="4">JCM 17979</strain>
    </source>
</reference>
<evidence type="ECO:0000313" key="3">
    <source>
        <dbReference type="EMBL" id="GAA4804514.1"/>
    </source>
</evidence>
<evidence type="ECO:0000259" key="2">
    <source>
        <dbReference type="SMART" id="SM00829"/>
    </source>
</evidence>
<dbReference type="PANTHER" id="PTHR44154">
    <property type="entry name" value="QUINONE OXIDOREDUCTASE"/>
    <property type="match status" value="1"/>
</dbReference>
<keyword evidence="4" id="KW-1185">Reference proteome</keyword>
<dbReference type="PANTHER" id="PTHR44154:SF1">
    <property type="entry name" value="QUINONE OXIDOREDUCTASE"/>
    <property type="match status" value="1"/>
</dbReference>
<dbReference type="SUPFAM" id="SSF51735">
    <property type="entry name" value="NAD(P)-binding Rossmann-fold domains"/>
    <property type="match status" value="1"/>
</dbReference>
<dbReference type="InterPro" id="IPR013149">
    <property type="entry name" value="ADH-like_C"/>
</dbReference>
<dbReference type="InterPro" id="IPR051603">
    <property type="entry name" value="Zinc-ADH_QOR/CCCR"/>
</dbReference>
<dbReference type="InterPro" id="IPR011032">
    <property type="entry name" value="GroES-like_sf"/>
</dbReference>
<protein>
    <submittedName>
        <fullName evidence="3">Alcohol dehydrogenase family protein</fullName>
    </submittedName>
</protein>
<dbReference type="EMBL" id="BAABHO010000048">
    <property type="protein sequence ID" value="GAA4804514.1"/>
    <property type="molecule type" value="Genomic_DNA"/>
</dbReference>
<organism evidence="3 4">
    <name type="scientific">Actinomycetospora chlora</name>
    <dbReference type="NCBI Taxonomy" id="663608"/>
    <lineage>
        <taxon>Bacteria</taxon>
        <taxon>Bacillati</taxon>
        <taxon>Actinomycetota</taxon>
        <taxon>Actinomycetes</taxon>
        <taxon>Pseudonocardiales</taxon>
        <taxon>Pseudonocardiaceae</taxon>
        <taxon>Actinomycetospora</taxon>
    </lineage>
</organism>
<dbReference type="Gene3D" id="3.40.50.720">
    <property type="entry name" value="NAD(P)-binding Rossmann-like Domain"/>
    <property type="match status" value="1"/>
</dbReference>
<comment type="caution">
    <text evidence="3">The sequence shown here is derived from an EMBL/GenBank/DDBJ whole genome shotgun (WGS) entry which is preliminary data.</text>
</comment>
<name>A0ABP9C3J4_9PSEU</name>
<dbReference type="Gene3D" id="3.90.180.10">
    <property type="entry name" value="Medium-chain alcohol dehydrogenases, catalytic domain"/>
    <property type="match status" value="1"/>
</dbReference>
<proteinExistence type="predicted"/>
<dbReference type="SUPFAM" id="SSF50129">
    <property type="entry name" value="GroES-like"/>
    <property type="match status" value="1"/>
</dbReference>
<dbReference type="Proteomes" id="UP001500928">
    <property type="component" value="Unassembled WGS sequence"/>
</dbReference>
<dbReference type="Pfam" id="PF00107">
    <property type="entry name" value="ADH_zinc_N"/>
    <property type="match status" value="1"/>
</dbReference>
<dbReference type="Pfam" id="PF08240">
    <property type="entry name" value="ADH_N"/>
    <property type="match status" value="1"/>
</dbReference>
<gene>
    <name evidence="3" type="ORF">GCM10023200_47310</name>
</gene>
<sequence>MTGERPRAAGVGLPHARPHDDATMTAAVLTAFGGPEVLVVRDDVPVPLPAREQVRVRVSAASLNNTDLWTREGAYGTAENPDALAGWLGPIDFPRIQGGDVAGVVDAVGEHVSPEIVGRRVLVDPARYAHAGPDAPIVAVLGSEFDGGFAEYTVVDAARVHDVTGSPLTDEQLACLPIASGTAMGMLERGGITAGETVVVTGASGGVGLAVVGLAAARGARVTAITEQAKAALVEEAGAAMTVDRSDRGGDVVAAIRAAHPDGVDAVVDVVGGDQLARLIDVLVPGGRAVVAGAVAGPVTEIDLRRLYLHNRRLIGSTMHTAAHFAKLVDHARAGDVRPRVAARHALTAIHEAQAQFVRREHVGKIVVLPGAAS</sequence>
<evidence type="ECO:0000256" key="1">
    <source>
        <dbReference type="ARBA" id="ARBA00022857"/>
    </source>
</evidence>
<keyword evidence="1" id="KW-0521">NADP</keyword>
<dbReference type="SMART" id="SM00829">
    <property type="entry name" value="PKS_ER"/>
    <property type="match status" value="1"/>
</dbReference>
<dbReference type="InterPro" id="IPR020843">
    <property type="entry name" value="ER"/>
</dbReference>
<feature type="domain" description="Enoyl reductase (ER)" evidence="2">
    <location>
        <begin position="33"/>
        <end position="368"/>
    </location>
</feature>
<dbReference type="InterPro" id="IPR013154">
    <property type="entry name" value="ADH-like_N"/>
</dbReference>